<feature type="domain" description="TonB C-terminal" evidence="11">
    <location>
        <begin position="51"/>
        <end position="147"/>
    </location>
</feature>
<reference evidence="13" key="1">
    <citation type="journal article" date="2019" name="Int. J. Syst. Evol. Microbiol.">
        <title>The Global Catalogue of Microorganisms (GCM) 10K type strain sequencing project: providing services to taxonomists for standard genome sequencing and annotation.</title>
        <authorList>
            <consortium name="The Broad Institute Genomics Platform"/>
            <consortium name="The Broad Institute Genome Sequencing Center for Infectious Disease"/>
            <person name="Wu L."/>
            <person name="Ma J."/>
        </authorList>
    </citation>
    <scope>NUCLEOTIDE SEQUENCE [LARGE SCALE GENOMIC DNA]</scope>
    <source>
        <strain evidence="13">KCTC 42805</strain>
    </source>
</reference>
<dbReference type="SUPFAM" id="SSF74653">
    <property type="entry name" value="TolA/TonB C-terminal domain"/>
    <property type="match status" value="1"/>
</dbReference>
<evidence type="ECO:0000256" key="4">
    <source>
        <dbReference type="ARBA" id="ARBA00022475"/>
    </source>
</evidence>
<comment type="caution">
    <text evidence="12">The sequence shown here is derived from an EMBL/GenBank/DDBJ whole genome shotgun (WGS) entry which is preliminary data.</text>
</comment>
<keyword evidence="3" id="KW-0813">Transport</keyword>
<dbReference type="Pfam" id="PF03544">
    <property type="entry name" value="TonB_C"/>
    <property type="match status" value="1"/>
</dbReference>
<keyword evidence="5" id="KW-0997">Cell inner membrane</keyword>
<evidence type="ECO:0000256" key="7">
    <source>
        <dbReference type="ARBA" id="ARBA00022927"/>
    </source>
</evidence>
<dbReference type="PROSITE" id="PS52015">
    <property type="entry name" value="TONB_CTD"/>
    <property type="match status" value="1"/>
</dbReference>
<dbReference type="Proteomes" id="UP001597469">
    <property type="component" value="Unassembled WGS sequence"/>
</dbReference>
<evidence type="ECO:0000256" key="1">
    <source>
        <dbReference type="ARBA" id="ARBA00004383"/>
    </source>
</evidence>
<name>A0ABW5M0L2_9BACT</name>
<keyword evidence="8" id="KW-1133">Transmembrane helix</keyword>
<keyword evidence="4" id="KW-1003">Cell membrane</keyword>
<keyword evidence="7" id="KW-0653">Protein transport</keyword>
<gene>
    <name evidence="12" type="ORF">ACFSUS_08075</name>
</gene>
<evidence type="ECO:0000256" key="8">
    <source>
        <dbReference type="ARBA" id="ARBA00022989"/>
    </source>
</evidence>
<evidence type="ECO:0000256" key="2">
    <source>
        <dbReference type="ARBA" id="ARBA00006555"/>
    </source>
</evidence>
<evidence type="ECO:0000313" key="13">
    <source>
        <dbReference type="Proteomes" id="UP001597469"/>
    </source>
</evidence>
<protein>
    <submittedName>
        <fullName evidence="12">Energy transducer TonB</fullName>
    </submittedName>
</protein>
<comment type="similarity">
    <text evidence="2">Belongs to the TonB family.</text>
</comment>
<dbReference type="Gene3D" id="3.30.1150.10">
    <property type="match status" value="1"/>
</dbReference>
<evidence type="ECO:0000256" key="5">
    <source>
        <dbReference type="ARBA" id="ARBA00022519"/>
    </source>
</evidence>
<keyword evidence="6" id="KW-0812">Transmembrane</keyword>
<dbReference type="InterPro" id="IPR037682">
    <property type="entry name" value="TonB_C"/>
</dbReference>
<keyword evidence="10" id="KW-0732">Signal</keyword>
<dbReference type="PANTHER" id="PTHR33446:SF2">
    <property type="entry name" value="PROTEIN TONB"/>
    <property type="match status" value="1"/>
</dbReference>
<keyword evidence="9" id="KW-0472">Membrane</keyword>
<evidence type="ECO:0000256" key="10">
    <source>
        <dbReference type="SAM" id="SignalP"/>
    </source>
</evidence>
<dbReference type="RefSeq" id="WP_381521396.1">
    <property type="nucleotide sequence ID" value="NZ_JBHULN010000004.1"/>
</dbReference>
<accession>A0ABW5M0L2</accession>
<proteinExistence type="inferred from homology"/>
<comment type="subcellular location">
    <subcellularLocation>
        <location evidence="1">Cell inner membrane</location>
        <topology evidence="1">Single-pass membrane protein</topology>
        <orientation evidence="1">Periplasmic side</orientation>
    </subcellularLocation>
</comment>
<feature type="chain" id="PRO_5045419483" evidence="10">
    <location>
        <begin position="30"/>
        <end position="148"/>
    </location>
</feature>
<feature type="signal peptide" evidence="10">
    <location>
        <begin position="1"/>
        <end position="29"/>
    </location>
</feature>
<evidence type="ECO:0000256" key="6">
    <source>
        <dbReference type="ARBA" id="ARBA00022692"/>
    </source>
</evidence>
<evidence type="ECO:0000313" key="12">
    <source>
        <dbReference type="EMBL" id="MFD2570585.1"/>
    </source>
</evidence>
<dbReference type="EMBL" id="JBHULN010000004">
    <property type="protein sequence ID" value="MFD2570585.1"/>
    <property type="molecule type" value="Genomic_DNA"/>
</dbReference>
<dbReference type="PANTHER" id="PTHR33446">
    <property type="entry name" value="PROTEIN TONB-RELATED"/>
    <property type="match status" value="1"/>
</dbReference>
<evidence type="ECO:0000256" key="3">
    <source>
        <dbReference type="ARBA" id="ARBA00022448"/>
    </source>
</evidence>
<dbReference type="InterPro" id="IPR006260">
    <property type="entry name" value="TonB/TolA_C"/>
</dbReference>
<organism evidence="12 13">
    <name type="scientific">Spirosoma soli</name>
    <dbReference type="NCBI Taxonomy" id="1770529"/>
    <lineage>
        <taxon>Bacteria</taxon>
        <taxon>Pseudomonadati</taxon>
        <taxon>Bacteroidota</taxon>
        <taxon>Cytophagia</taxon>
        <taxon>Cytophagales</taxon>
        <taxon>Cytophagaceae</taxon>
        <taxon>Spirosoma</taxon>
    </lineage>
</organism>
<dbReference type="InterPro" id="IPR051045">
    <property type="entry name" value="TonB-dependent_transducer"/>
</dbReference>
<evidence type="ECO:0000259" key="11">
    <source>
        <dbReference type="PROSITE" id="PS52015"/>
    </source>
</evidence>
<sequence>MHTYLHYRICLCFLAVSTVFLFASINSLAQSDDYLDREVFTIVEKQPEFPGGIQAMWDYLKQNVKYPSEAVKANVKGKSYVSFIVQKDGRLTDFQLVHGLGSGCDEEAMRVIKAMPSWKPGSQSGRLLKVKYTLPVLFGLDYPHAKGR</sequence>
<evidence type="ECO:0000256" key="9">
    <source>
        <dbReference type="ARBA" id="ARBA00023136"/>
    </source>
</evidence>
<dbReference type="NCBIfam" id="TIGR01352">
    <property type="entry name" value="tonB_Cterm"/>
    <property type="match status" value="1"/>
</dbReference>
<keyword evidence="13" id="KW-1185">Reference proteome</keyword>